<dbReference type="AlphaFoldDB" id="A0A4V2STS2"/>
<organism evidence="3 4">
    <name type="scientific">Tamaricihabitans halophyticus</name>
    <dbReference type="NCBI Taxonomy" id="1262583"/>
    <lineage>
        <taxon>Bacteria</taxon>
        <taxon>Bacillati</taxon>
        <taxon>Actinomycetota</taxon>
        <taxon>Actinomycetes</taxon>
        <taxon>Pseudonocardiales</taxon>
        <taxon>Pseudonocardiaceae</taxon>
        <taxon>Tamaricihabitans</taxon>
    </lineage>
</organism>
<proteinExistence type="inferred from homology"/>
<evidence type="ECO:0000313" key="3">
    <source>
        <dbReference type="EMBL" id="TCP51876.1"/>
    </source>
</evidence>
<keyword evidence="4" id="KW-1185">Reference proteome</keyword>
<keyword evidence="3" id="KW-0808">Transferase</keyword>
<dbReference type="InterPro" id="IPR023631">
    <property type="entry name" value="Amidase_dom"/>
</dbReference>
<dbReference type="PANTHER" id="PTHR11895">
    <property type="entry name" value="TRANSAMIDASE"/>
    <property type="match status" value="1"/>
</dbReference>
<sequence>MPVSSGASGVSGASTTTPNLLTASELIAAYAAGELSPVEATRAALDSIAEHDGTYNAYCLVDEDSATKQAQESEERWQQGNPLGLLDGVPTSIKDMFLTAGWPTVRGSKCISADQKWEVDAPVTARLREHGSVFVGKTTTPELGWKGVTDSPLCGVTRNPWNPELTPGGSSGGSSAAVALGMGQLSVGTDGGGSVRIPASFSGIAGFKPTHGRIPMYPASPFGALGHAGPMARSIDDIALMMDVLALPDSRDPSALPPPVASYRDAVRRDVRGLIAAFSPDLGYVNVDPEVAALVREAVEALHDAGLHVEQTDPGFSDPAESFDVLWSTGAAKWLDTFPAELAGEVDPGLQVVWEHGKKFSASDYLTANGNRAELGIHMGQFHTSYDVLITPTMPIQPFEAGHDVPPGSDYPNWPSWTQFSYPFNMTQQPAASVPVGFTKSGLPVGLQVVGPRHSDDLVLAVCRLLESIRPWNDTLPPPLQGA</sequence>
<comment type="similarity">
    <text evidence="1">Belongs to the amidase family.</text>
</comment>
<evidence type="ECO:0000256" key="1">
    <source>
        <dbReference type="ARBA" id="ARBA00009199"/>
    </source>
</evidence>
<dbReference type="PANTHER" id="PTHR11895:SF7">
    <property type="entry name" value="GLUTAMYL-TRNA(GLN) AMIDOTRANSFERASE SUBUNIT A, MITOCHONDRIAL"/>
    <property type="match status" value="1"/>
</dbReference>
<comment type="caution">
    <text evidence="3">The sequence shown here is derived from an EMBL/GenBank/DDBJ whole genome shotgun (WGS) entry which is preliminary data.</text>
</comment>
<reference evidence="3 4" key="1">
    <citation type="submission" date="2019-03" db="EMBL/GenBank/DDBJ databases">
        <title>Genomic Encyclopedia of Type Strains, Phase IV (KMG-IV): sequencing the most valuable type-strain genomes for metagenomic binning, comparative biology and taxonomic classification.</title>
        <authorList>
            <person name="Goeker M."/>
        </authorList>
    </citation>
    <scope>NUCLEOTIDE SEQUENCE [LARGE SCALE GENOMIC DNA]</scope>
    <source>
        <strain evidence="3 4">DSM 45765</strain>
    </source>
</reference>
<protein>
    <submittedName>
        <fullName evidence="3">Aspartyl-tRNA(Asn)/glutamyl-tRNA(Gln) amidotransferase subunit A</fullName>
    </submittedName>
</protein>
<gene>
    <name evidence="3" type="ORF">EV191_10640</name>
</gene>
<dbReference type="InterPro" id="IPR000120">
    <property type="entry name" value="Amidase"/>
</dbReference>
<evidence type="ECO:0000313" key="4">
    <source>
        <dbReference type="Proteomes" id="UP000294911"/>
    </source>
</evidence>
<dbReference type="EMBL" id="SLXQ01000006">
    <property type="protein sequence ID" value="TCP51876.1"/>
    <property type="molecule type" value="Genomic_DNA"/>
</dbReference>
<dbReference type="InterPro" id="IPR020556">
    <property type="entry name" value="Amidase_CS"/>
</dbReference>
<dbReference type="InterPro" id="IPR036928">
    <property type="entry name" value="AS_sf"/>
</dbReference>
<dbReference type="OrthoDB" id="182039at2"/>
<dbReference type="NCBIfam" id="NF004815">
    <property type="entry name" value="PRK06169.1"/>
    <property type="match status" value="1"/>
</dbReference>
<evidence type="ECO:0000259" key="2">
    <source>
        <dbReference type="Pfam" id="PF01425"/>
    </source>
</evidence>
<dbReference type="Gene3D" id="3.90.1300.10">
    <property type="entry name" value="Amidase signature (AS) domain"/>
    <property type="match status" value="1"/>
</dbReference>
<dbReference type="Pfam" id="PF01425">
    <property type="entry name" value="Amidase"/>
    <property type="match status" value="1"/>
</dbReference>
<dbReference type="GO" id="GO:0016740">
    <property type="term" value="F:transferase activity"/>
    <property type="evidence" value="ECO:0007669"/>
    <property type="project" value="UniProtKB-KW"/>
</dbReference>
<name>A0A4V2STS2_9PSEU</name>
<accession>A0A4V2STS2</accession>
<feature type="domain" description="Amidase" evidence="2">
    <location>
        <begin position="39"/>
        <end position="460"/>
    </location>
</feature>
<dbReference type="SUPFAM" id="SSF75304">
    <property type="entry name" value="Amidase signature (AS) enzymes"/>
    <property type="match status" value="1"/>
</dbReference>
<dbReference type="RefSeq" id="WP_132877758.1">
    <property type="nucleotide sequence ID" value="NZ_SLXQ01000006.1"/>
</dbReference>
<dbReference type="PROSITE" id="PS00571">
    <property type="entry name" value="AMIDASES"/>
    <property type="match status" value="1"/>
</dbReference>
<dbReference type="Proteomes" id="UP000294911">
    <property type="component" value="Unassembled WGS sequence"/>
</dbReference>